<dbReference type="GO" id="GO:0004803">
    <property type="term" value="F:transposase activity"/>
    <property type="evidence" value="ECO:0007669"/>
    <property type="project" value="InterPro"/>
</dbReference>
<dbReference type="InterPro" id="IPR036515">
    <property type="entry name" value="Transposase_17_sf"/>
</dbReference>
<dbReference type="GO" id="GO:0043565">
    <property type="term" value="F:sequence-specific DNA binding"/>
    <property type="evidence" value="ECO:0007669"/>
    <property type="project" value="TreeGrafter"/>
</dbReference>
<dbReference type="KEGG" id="amuc:Pan181_40490"/>
<dbReference type="Pfam" id="PF01797">
    <property type="entry name" value="Y1_Tnp"/>
    <property type="match status" value="1"/>
</dbReference>
<organism evidence="3 4">
    <name type="scientific">Aeoliella mucimassa</name>
    <dbReference type="NCBI Taxonomy" id="2527972"/>
    <lineage>
        <taxon>Bacteria</taxon>
        <taxon>Pseudomonadati</taxon>
        <taxon>Planctomycetota</taxon>
        <taxon>Planctomycetia</taxon>
        <taxon>Pirellulales</taxon>
        <taxon>Lacipirellulaceae</taxon>
        <taxon>Aeoliella</taxon>
    </lineage>
</organism>
<feature type="region of interest" description="Disordered" evidence="1">
    <location>
        <begin position="153"/>
        <end position="179"/>
    </location>
</feature>
<dbReference type="PANTHER" id="PTHR36966">
    <property type="entry name" value="REP-ASSOCIATED TYROSINE TRANSPOSASE"/>
    <property type="match status" value="1"/>
</dbReference>
<dbReference type="RefSeq" id="WP_145249222.1">
    <property type="nucleotide sequence ID" value="NZ_CP036278.1"/>
</dbReference>
<sequence length="179" mass="20636">MSNESTKGRSANLRRGRVSVDFAAYLVTKVVHHRIEVLGRPEVAEILIDSWNHLRSTDRIKLFAFCVMPDHYHLACMLMPGETLSRVIEDTNKFTARKINQLVGKSGQFWQQGFYDRNCRSPEELHERCVYIEHNPVRAGLVKYAEHWPFSSASPDRKTTLDREWWPETGGNSSHPQGV</sequence>
<evidence type="ECO:0000313" key="3">
    <source>
        <dbReference type="EMBL" id="QDU57826.1"/>
    </source>
</evidence>
<proteinExistence type="predicted"/>
<feature type="compositionally biased region" description="Basic and acidic residues" evidence="1">
    <location>
        <begin position="155"/>
        <end position="166"/>
    </location>
</feature>
<evidence type="ECO:0000313" key="4">
    <source>
        <dbReference type="Proteomes" id="UP000315750"/>
    </source>
</evidence>
<dbReference type="PANTHER" id="PTHR36966:SF1">
    <property type="entry name" value="REP-ASSOCIATED TYROSINE TRANSPOSASE"/>
    <property type="match status" value="1"/>
</dbReference>
<name>A0A518ASZ9_9BACT</name>
<keyword evidence="4" id="KW-1185">Reference proteome</keyword>
<dbReference type="OrthoDB" id="9794403at2"/>
<feature type="compositionally biased region" description="Polar residues" evidence="1">
    <location>
        <begin position="170"/>
        <end position="179"/>
    </location>
</feature>
<dbReference type="InterPro" id="IPR002686">
    <property type="entry name" value="Transposase_17"/>
</dbReference>
<dbReference type="Proteomes" id="UP000315750">
    <property type="component" value="Chromosome"/>
</dbReference>
<dbReference type="GO" id="GO:0006313">
    <property type="term" value="P:DNA transposition"/>
    <property type="evidence" value="ECO:0007669"/>
    <property type="project" value="InterPro"/>
</dbReference>
<evidence type="ECO:0000256" key="1">
    <source>
        <dbReference type="SAM" id="MobiDB-lite"/>
    </source>
</evidence>
<dbReference type="NCBIfam" id="NF047646">
    <property type="entry name" value="REP_Tyr_transpos"/>
    <property type="match status" value="1"/>
</dbReference>
<dbReference type="AlphaFoldDB" id="A0A518ASZ9"/>
<dbReference type="InterPro" id="IPR052715">
    <property type="entry name" value="RAYT_transposase"/>
</dbReference>
<evidence type="ECO:0000259" key="2">
    <source>
        <dbReference type="SMART" id="SM01321"/>
    </source>
</evidence>
<accession>A0A518ASZ9</accession>
<feature type="domain" description="Transposase IS200-like" evidence="2">
    <location>
        <begin position="20"/>
        <end position="135"/>
    </location>
</feature>
<gene>
    <name evidence="3" type="ORF">Pan181_40490</name>
</gene>
<dbReference type="SMART" id="SM01321">
    <property type="entry name" value="Y1_Tnp"/>
    <property type="match status" value="1"/>
</dbReference>
<protein>
    <submittedName>
        <fullName evidence="3">Transposase IS200 like protein</fullName>
    </submittedName>
</protein>
<dbReference type="Gene3D" id="3.30.70.1290">
    <property type="entry name" value="Transposase IS200-like"/>
    <property type="match status" value="1"/>
</dbReference>
<reference evidence="3 4" key="1">
    <citation type="submission" date="2019-02" db="EMBL/GenBank/DDBJ databases">
        <title>Deep-cultivation of Planctomycetes and their phenomic and genomic characterization uncovers novel biology.</title>
        <authorList>
            <person name="Wiegand S."/>
            <person name="Jogler M."/>
            <person name="Boedeker C."/>
            <person name="Pinto D."/>
            <person name="Vollmers J."/>
            <person name="Rivas-Marin E."/>
            <person name="Kohn T."/>
            <person name="Peeters S.H."/>
            <person name="Heuer A."/>
            <person name="Rast P."/>
            <person name="Oberbeckmann S."/>
            <person name="Bunk B."/>
            <person name="Jeske O."/>
            <person name="Meyerdierks A."/>
            <person name="Storesund J.E."/>
            <person name="Kallscheuer N."/>
            <person name="Luecker S."/>
            <person name="Lage O.M."/>
            <person name="Pohl T."/>
            <person name="Merkel B.J."/>
            <person name="Hornburger P."/>
            <person name="Mueller R.-W."/>
            <person name="Bruemmer F."/>
            <person name="Labrenz M."/>
            <person name="Spormann A.M."/>
            <person name="Op den Camp H."/>
            <person name="Overmann J."/>
            <person name="Amann R."/>
            <person name="Jetten M.S.M."/>
            <person name="Mascher T."/>
            <person name="Medema M.H."/>
            <person name="Devos D.P."/>
            <person name="Kaster A.-K."/>
            <person name="Ovreas L."/>
            <person name="Rohde M."/>
            <person name="Galperin M.Y."/>
            <person name="Jogler C."/>
        </authorList>
    </citation>
    <scope>NUCLEOTIDE SEQUENCE [LARGE SCALE GENOMIC DNA]</scope>
    <source>
        <strain evidence="3 4">Pan181</strain>
    </source>
</reference>
<dbReference type="SUPFAM" id="SSF143422">
    <property type="entry name" value="Transposase IS200-like"/>
    <property type="match status" value="1"/>
</dbReference>
<dbReference type="EMBL" id="CP036278">
    <property type="protein sequence ID" value="QDU57826.1"/>
    <property type="molecule type" value="Genomic_DNA"/>
</dbReference>